<dbReference type="STRING" id="1288385.ERS137968_01363"/>
<evidence type="ECO:0000256" key="5">
    <source>
        <dbReference type="ARBA" id="ARBA00022927"/>
    </source>
</evidence>
<feature type="transmembrane region" description="Helical" evidence="11">
    <location>
        <begin position="442"/>
        <end position="461"/>
    </location>
</feature>
<evidence type="ECO:0000256" key="10">
    <source>
        <dbReference type="ARBA" id="ARBA00068220"/>
    </source>
</evidence>
<dbReference type="FunFam" id="3.30.1360.200:FF:000001">
    <property type="entry name" value="Protein translocase subunit SecD"/>
    <property type="match status" value="1"/>
</dbReference>
<dbReference type="InterPro" id="IPR048631">
    <property type="entry name" value="SecD_1st"/>
</dbReference>
<dbReference type="EMBL" id="CQAZ01000003">
    <property type="protein sequence ID" value="CNH14385.1"/>
    <property type="molecule type" value="Genomic_DNA"/>
</dbReference>
<dbReference type="GO" id="GO:0005886">
    <property type="term" value="C:plasma membrane"/>
    <property type="evidence" value="ECO:0007669"/>
    <property type="project" value="UniProtKB-SubCell"/>
</dbReference>
<dbReference type="InterPro" id="IPR022813">
    <property type="entry name" value="SecD/SecF_arch_bac"/>
</dbReference>
<dbReference type="FunFam" id="1.20.1640.10:FF:000004">
    <property type="entry name" value="Protein translocase subunit SecD"/>
    <property type="match status" value="1"/>
</dbReference>
<evidence type="ECO:0000256" key="8">
    <source>
        <dbReference type="ARBA" id="ARBA00023136"/>
    </source>
</evidence>
<dbReference type="Pfam" id="PF02355">
    <property type="entry name" value="SecD_SecF_C"/>
    <property type="match status" value="1"/>
</dbReference>
<keyword evidence="8 11" id="KW-0472">Membrane</keyword>
<evidence type="ECO:0000313" key="16">
    <source>
        <dbReference type="EMBL" id="CNH14385.1"/>
    </source>
</evidence>
<feature type="transmembrane region" description="Helical" evidence="11">
    <location>
        <begin position="492"/>
        <end position="513"/>
    </location>
</feature>
<evidence type="ECO:0000256" key="7">
    <source>
        <dbReference type="ARBA" id="ARBA00023010"/>
    </source>
</evidence>
<evidence type="ECO:0000313" key="17">
    <source>
        <dbReference type="EMBL" id="CRY65521.1"/>
    </source>
</evidence>
<comment type="subunit">
    <text evidence="11">Forms a complex with SecF. Part of the essential Sec protein translocation apparatus which comprises SecA, SecYEG and auxiliary proteins SecDF-YajC and YidC.</text>
</comment>
<comment type="caution">
    <text evidence="11">Lacks conserved residue(s) required for the propagation of feature annotation.</text>
</comment>
<evidence type="ECO:0000256" key="1">
    <source>
        <dbReference type="ARBA" id="ARBA00004651"/>
    </source>
</evidence>
<dbReference type="PANTHER" id="PTHR30081:SF1">
    <property type="entry name" value="PROTEIN TRANSLOCASE SUBUNIT SECD"/>
    <property type="match status" value="1"/>
</dbReference>
<dbReference type="InterPro" id="IPR048634">
    <property type="entry name" value="SecD_SecF_C"/>
</dbReference>
<accession>A0A0T9NJA5</accession>
<dbReference type="Proteomes" id="UP000045840">
    <property type="component" value="Unassembled WGS sequence"/>
</dbReference>
<keyword evidence="18" id="KW-1185">Reference proteome</keyword>
<evidence type="ECO:0000313" key="18">
    <source>
        <dbReference type="Proteomes" id="UP000044625"/>
    </source>
</evidence>
<evidence type="ECO:0000313" key="19">
    <source>
        <dbReference type="Proteomes" id="UP000045840"/>
    </source>
</evidence>
<organism evidence="16 19">
    <name type="scientific">Yersinia pekkanenii</name>
    <dbReference type="NCBI Taxonomy" id="1288385"/>
    <lineage>
        <taxon>Bacteria</taxon>
        <taxon>Pseudomonadati</taxon>
        <taxon>Pseudomonadota</taxon>
        <taxon>Gammaproteobacteria</taxon>
        <taxon>Enterobacterales</taxon>
        <taxon>Yersiniaceae</taxon>
        <taxon>Yersinia</taxon>
    </lineage>
</organism>
<reference evidence="17 18" key="1">
    <citation type="submission" date="2015-03" db="EMBL/GenBank/DDBJ databases">
        <authorList>
            <consortium name="Pathogen Informatics"/>
            <person name="Murphy D."/>
        </authorList>
    </citation>
    <scope>NUCLEOTIDE SEQUENCE [LARGE SCALE GENOMIC DNA]</scope>
    <source>
        <strain evidence="18">type strain: CIP110230</strain>
        <strain evidence="17">Type strain: CIP110230</strain>
    </source>
</reference>
<evidence type="ECO:0000256" key="3">
    <source>
        <dbReference type="ARBA" id="ARBA00022475"/>
    </source>
</evidence>
<protein>
    <recommendedName>
        <fullName evidence="10 11">Protein translocase subunit SecD</fullName>
    </recommendedName>
</protein>
<keyword evidence="5 11" id="KW-0653">Protein transport</keyword>
<comment type="similarity">
    <text evidence="9 11">Belongs to the SecD/SecF family. SecD subfamily.</text>
</comment>
<keyword evidence="3 11" id="KW-1003">Cell membrane</keyword>
<evidence type="ECO:0000256" key="4">
    <source>
        <dbReference type="ARBA" id="ARBA00022692"/>
    </source>
</evidence>
<name>A0A0T9NJA5_9GAMM</name>
<gene>
    <name evidence="11 16" type="primary">secD</name>
    <name evidence="16" type="ORF">ERS008529_00455</name>
    <name evidence="17" type="ORF">ERS137968_01363</name>
</gene>
<dbReference type="InterPro" id="IPR054384">
    <property type="entry name" value="SecDF_P1_head"/>
</dbReference>
<feature type="domain" description="Protein export membrane protein SecD/SecF C-terminal" evidence="12">
    <location>
        <begin position="422"/>
        <end position="590"/>
    </location>
</feature>
<dbReference type="InterPro" id="IPR027398">
    <property type="entry name" value="SecD-TM"/>
</dbReference>
<feature type="domain" description="SecDF P1 head subdomain" evidence="15">
    <location>
        <begin position="296"/>
        <end position="420"/>
    </location>
</feature>
<dbReference type="Pfam" id="PF13721">
    <property type="entry name" value="SecD-TM1"/>
    <property type="match status" value="1"/>
</dbReference>
<dbReference type="GO" id="GO:0006605">
    <property type="term" value="P:protein targeting"/>
    <property type="evidence" value="ECO:0007669"/>
    <property type="project" value="UniProtKB-UniRule"/>
</dbReference>
<reference evidence="19" key="2">
    <citation type="submission" date="2015-03" db="EMBL/GenBank/DDBJ databases">
        <authorList>
            <consortium name="Pathogen Informatics"/>
        </authorList>
    </citation>
    <scope>NUCLEOTIDE SEQUENCE [LARGE SCALE GENOMIC DNA]</scope>
    <source>
        <strain evidence="19">A125KOH2</strain>
    </source>
</reference>
<dbReference type="InterPro" id="IPR055344">
    <property type="entry name" value="SecD_SecF_C_bact"/>
</dbReference>
<dbReference type="Gene3D" id="3.30.1360.200">
    <property type="match status" value="1"/>
</dbReference>
<dbReference type="EMBL" id="CWJL01000005">
    <property type="protein sequence ID" value="CRY65521.1"/>
    <property type="molecule type" value="Genomic_DNA"/>
</dbReference>
<dbReference type="NCBIfam" id="TIGR01129">
    <property type="entry name" value="secD"/>
    <property type="match status" value="1"/>
</dbReference>
<dbReference type="FunFam" id="3.30.70.3400:FF:000003">
    <property type="entry name" value="Preprotein translocase subunit SecD"/>
    <property type="match status" value="1"/>
</dbReference>
<feature type="transmembrane region" description="Helical" evidence="11">
    <location>
        <begin position="466"/>
        <end position="486"/>
    </location>
</feature>
<dbReference type="AlphaFoldDB" id="A0A0T9NJA5"/>
<dbReference type="NCBIfam" id="TIGR00916">
    <property type="entry name" value="2A0604s01"/>
    <property type="match status" value="1"/>
</dbReference>
<feature type="transmembrane region" description="Helical" evidence="11">
    <location>
        <begin position="566"/>
        <end position="594"/>
    </location>
</feature>
<dbReference type="GO" id="GO:0043952">
    <property type="term" value="P:protein transport by the Sec complex"/>
    <property type="evidence" value="ECO:0007669"/>
    <property type="project" value="UniProtKB-UniRule"/>
</dbReference>
<keyword evidence="4 11" id="KW-0812">Transmembrane</keyword>
<dbReference type="PANTHER" id="PTHR30081">
    <property type="entry name" value="PROTEIN-EXPORT MEMBRANE PROTEIN SEC"/>
    <property type="match status" value="1"/>
</dbReference>
<sequence length="604" mass="65335">MLIAVIFIGLLYALPNLYGEDPAVQITGARGIAASETTLVQVRDVLEKDNIASKSIALENGAILARFRDPDVQLRAREALMEAMGDKYVIALNLAPATPSWLAKLGAEPMKLGLDLRGGVHFLMEVDMDTALGKLQEQTMDTLRTDLREKNIPYATVRKLDNYGVEVRFRDDKTRDDAVSYLSSRHRDLVIGSNGSNTLKAVMTDDRLREAREYAVQQNITILRNRVNQLGVAEPLVQRQGADRIVVELPGIQDTARAKEILGATATLEFRLVNSNVDATVAASGRVPGDSEVKNTREGRPVVLYKRVILTGDHITDSTSSTDEYNQAQVNISLDSAGGSLMSNFTKDNIGKPMATLFVEYKDSGKKDANGRAILVKQEEVINVATIQSRLGNSFRITGIDNPAEARQLSLLLRAGALIAPIQIVEERTIGPTLGSQNITQGLEACLWGLAVSILFMVVYYRKFGVIASTALLANLVLIVGVMSLLPGATLTMPGIAGIVLTLAVAVDANVLINERIKEEYRNGRTIQQAIHEGYKGAFSSIVDANVTTLITAIILYAVGTGSIKGFAITTAIGVITSMFTAIVGTRAIVNLLYGGKRINKLSI</sequence>
<evidence type="ECO:0000259" key="15">
    <source>
        <dbReference type="Pfam" id="PF22599"/>
    </source>
</evidence>
<evidence type="ECO:0000259" key="12">
    <source>
        <dbReference type="Pfam" id="PF02355"/>
    </source>
</evidence>
<dbReference type="InterPro" id="IPR005791">
    <property type="entry name" value="SecD"/>
</dbReference>
<feature type="domain" description="Protein translocase subunit SecDF P1" evidence="14">
    <location>
        <begin position="216"/>
        <end position="274"/>
    </location>
</feature>
<evidence type="ECO:0000256" key="9">
    <source>
        <dbReference type="ARBA" id="ARBA00060774"/>
    </source>
</evidence>
<dbReference type="Pfam" id="PF07549">
    <property type="entry name" value="Sec_GG"/>
    <property type="match status" value="1"/>
</dbReference>
<proteinExistence type="inferred from homology"/>
<keyword evidence="6 11" id="KW-1133">Transmembrane helix</keyword>
<comment type="function">
    <text evidence="11">Part of the Sec protein translocase complex. Interacts with the SecYEG preprotein conducting channel. SecDF uses the proton motive force (PMF) to complete protein translocation after the ATP-dependent function of SecA.</text>
</comment>
<dbReference type="Gene3D" id="3.30.70.3400">
    <property type="match status" value="2"/>
</dbReference>
<keyword evidence="2 11" id="KW-0813">Transport</keyword>
<feature type="domain" description="SecD export protein N-terminal TM" evidence="13">
    <location>
        <begin position="1"/>
        <end position="92"/>
    </location>
</feature>
<evidence type="ECO:0000259" key="14">
    <source>
        <dbReference type="Pfam" id="PF21760"/>
    </source>
</evidence>
<evidence type="ECO:0000259" key="13">
    <source>
        <dbReference type="Pfam" id="PF13721"/>
    </source>
</evidence>
<dbReference type="Gene3D" id="1.20.1640.10">
    <property type="entry name" value="Multidrug efflux transporter AcrB transmembrane domain"/>
    <property type="match status" value="1"/>
</dbReference>
<dbReference type="InterPro" id="IPR022646">
    <property type="entry name" value="SecD/SecF_CS"/>
</dbReference>
<comment type="subcellular location">
    <subcellularLocation>
        <location evidence="1 11">Cell membrane</location>
        <topology evidence="1 11">Multi-pass membrane protein</topology>
    </subcellularLocation>
</comment>
<dbReference type="GO" id="GO:0065002">
    <property type="term" value="P:intracellular protein transmembrane transport"/>
    <property type="evidence" value="ECO:0007669"/>
    <property type="project" value="UniProtKB-UniRule"/>
</dbReference>
<evidence type="ECO:0000256" key="2">
    <source>
        <dbReference type="ARBA" id="ARBA00022448"/>
    </source>
</evidence>
<evidence type="ECO:0000256" key="6">
    <source>
        <dbReference type="ARBA" id="ARBA00022989"/>
    </source>
</evidence>
<dbReference type="GO" id="GO:0015450">
    <property type="term" value="F:protein-transporting ATPase activity"/>
    <property type="evidence" value="ECO:0007669"/>
    <property type="project" value="InterPro"/>
</dbReference>
<dbReference type="Proteomes" id="UP000044625">
    <property type="component" value="Unassembled WGS sequence"/>
</dbReference>
<evidence type="ECO:0000256" key="11">
    <source>
        <dbReference type="HAMAP-Rule" id="MF_01463"/>
    </source>
</evidence>
<keyword evidence="7 11" id="KW-0811">Translocation</keyword>
<dbReference type="SUPFAM" id="SSF82866">
    <property type="entry name" value="Multidrug efflux transporter AcrB transmembrane domain"/>
    <property type="match status" value="1"/>
</dbReference>
<dbReference type="HAMAP" id="MF_01463_B">
    <property type="entry name" value="SecD_B"/>
    <property type="match status" value="1"/>
</dbReference>
<dbReference type="Pfam" id="PF21760">
    <property type="entry name" value="SecD_1st"/>
    <property type="match status" value="1"/>
</dbReference>
<dbReference type="Pfam" id="PF22599">
    <property type="entry name" value="SecDF_P1_head"/>
    <property type="match status" value="1"/>
</dbReference>
<reference evidence="16" key="3">
    <citation type="submission" date="2015-03" db="EMBL/GenBank/DDBJ databases">
        <authorList>
            <person name="Murphy D."/>
        </authorList>
    </citation>
    <scope>NUCLEOTIDE SEQUENCE [LARGE SCALE GENOMIC DNA]</scope>
    <source>
        <strain evidence="16">A125KOH2</strain>
    </source>
</reference>
<feature type="transmembrane region" description="Helical" evidence="11">
    <location>
        <begin position="534"/>
        <end position="560"/>
    </location>
</feature>